<organism evidence="8 9">
    <name type="scientific">Eragrostis curvula</name>
    <name type="common">weeping love grass</name>
    <dbReference type="NCBI Taxonomy" id="38414"/>
    <lineage>
        <taxon>Eukaryota</taxon>
        <taxon>Viridiplantae</taxon>
        <taxon>Streptophyta</taxon>
        <taxon>Embryophyta</taxon>
        <taxon>Tracheophyta</taxon>
        <taxon>Spermatophyta</taxon>
        <taxon>Magnoliopsida</taxon>
        <taxon>Liliopsida</taxon>
        <taxon>Poales</taxon>
        <taxon>Poaceae</taxon>
        <taxon>PACMAD clade</taxon>
        <taxon>Chloridoideae</taxon>
        <taxon>Eragrostideae</taxon>
        <taxon>Eragrostidinae</taxon>
        <taxon>Eragrostis</taxon>
    </lineage>
</organism>
<proteinExistence type="inferred from homology"/>
<dbReference type="Pfam" id="PF04147">
    <property type="entry name" value="Nop14"/>
    <property type="match status" value="1"/>
</dbReference>
<evidence type="ECO:0000313" key="9">
    <source>
        <dbReference type="Proteomes" id="UP000324897"/>
    </source>
</evidence>
<evidence type="ECO:0000256" key="2">
    <source>
        <dbReference type="ARBA" id="ARBA00007466"/>
    </source>
</evidence>
<dbReference type="GO" id="GO:0030692">
    <property type="term" value="C:Noc4p-Nop14p complex"/>
    <property type="evidence" value="ECO:0007669"/>
    <property type="project" value="TreeGrafter"/>
</dbReference>
<dbReference type="PANTHER" id="PTHR23183:SF0">
    <property type="entry name" value="NUCLEOLAR PROTEIN 14"/>
    <property type="match status" value="1"/>
</dbReference>
<feature type="compositionally biased region" description="Acidic residues" evidence="7">
    <location>
        <begin position="155"/>
        <end position="167"/>
    </location>
</feature>
<dbReference type="InterPro" id="IPR007276">
    <property type="entry name" value="Nop14"/>
</dbReference>
<gene>
    <name evidence="8" type="ORF">EJB05_54557</name>
</gene>
<evidence type="ECO:0000256" key="5">
    <source>
        <dbReference type="ARBA" id="ARBA00023242"/>
    </source>
</evidence>
<feature type="compositionally biased region" description="Basic and acidic residues" evidence="7">
    <location>
        <begin position="373"/>
        <end position="387"/>
    </location>
</feature>
<dbReference type="GO" id="GO:0032040">
    <property type="term" value="C:small-subunit processome"/>
    <property type="evidence" value="ECO:0007669"/>
    <property type="project" value="InterPro"/>
</dbReference>
<keyword evidence="9" id="KW-1185">Reference proteome</keyword>
<reference evidence="8 9" key="1">
    <citation type="journal article" date="2019" name="Sci. Rep.">
        <title>A high-quality genome of Eragrostis curvula grass provides insights into Poaceae evolution and supports new strategies to enhance forage quality.</title>
        <authorList>
            <person name="Carballo J."/>
            <person name="Santos B.A.C.M."/>
            <person name="Zappacosta D."/>
            <person name="Garbus I."/>
            <person name="Selva J.P."/>
            <person name="Gallo C.A."/>
            <person name="Diaz A."/>
            <person name="Albertini E."/>
            <person name="Caccamo M."/>
            <person name="Echenique V."/>
        </authorList>
    </citation>
    <scope>NUCLEOTIDE SEQUENCE [LARGE SCALE GENOMIC DNA]</scope>
    <source>
        <strain evidence="9">cv. Victoria</strain>
        <tissue evidence="8">Leaf</tissue>
    </source>
</reference>
<feature type="compositionally biased region" description="Acidic residues" evidence="7">
    <location>
        <begin position="332"/>
        <end position="341"/>
    </location>
</feature>
<feature type="compositionally biased region" description="Basic and acidic residues" evidence="7">
    <location>
        <begin position="144"/>
        <end position="154"/>
    </location>
</feature>
<keyword evidence="3" id="KW-0690">Ribosome biogenesis</keyword>
<comment type="subcellular location">
    <subcellularLocation>
        <location evidence="1">Nucleus</location>
        <location evidence="1">Nucleolus</location>
    </subcellularLocation>
</comment>
<dbReference type="OrthoDB" id="441771at2759"/>
<feature type="region of interest" description="Disordered" evidence="7">
    <location>
        <begin position="126"/>
        <end position="205"/>
    </location>
</feature>
<comment type="similarity">
    <text evidence="2">Belongs to the NOP14 family.</text>
</comment>
<comment type="function">
    <text evidence="6">Involved in nucleolar processing of pre-18S ribosomal RNA. Has a role in the nuclear export of 40S pre-ribosomal subunit to the cytoplasm.</text>
</comment>
<comment type="caution">
    <text evidence="8">The sequence shown here is derived from an EMBL/GenBank/DDBJ whole genome shotgun (WGS) entry which is preliminary data.</text>
</comment>
<feature type="compositionally biased region" description="Basic and acidic residues" evidence="7">
    <location>
        <begin position="292"/>
        <end position="324"/>
    </location>
</feature>
<feature type="region of interest" description="Disordered" evidence="7">
    <location>
        <begin position="95"/>
        <end position="114"/>
    </location>
</feature>
<sequence length="985" mass="112364">MAKTKPVAAVAEKKKSKGKKKGNNAPAKVAMKARGVAVAAADNPFEAIWSRRKFDVLGKKRKGEERRIGRSRSEAIRKRENTLLKEFEASAKSSVFHDRRIGERDDSLPEFDKAIFRQQRERLTKLKRESKYNLSDEDEDELNDHDAHILSGKDDFDEEVPLDDGSDEEGKMVLSKSRLSLQSGDHPSEADLPEEAQQGPKSKKEVMMEIISKSRYYKAQKAKEREEDEHLVDKLDNDFASLAQTQALLSLTEAAKGKVNKNDSSIGLTGKEIFSKAKADTYEKLVKEMVMDQRARPSDRTKTPEEIVQEEKERLEKLEKERQRRMLGIVDSSDEDDDDEDDHHMKRDSSKPVSGDDLGDSFNLDESTRKKKGWVDEIYEREGREIGDNAAESDDGESDDEDAGDDDEEEDHDEEDDEDAGDEEDSSDNDFGNMSARDWEQSDDDEVDIREDEMEDLGVKEREISGKGPKKGAQTLKGESNEKPPVKDGSLPFVIDAPSNLKDLSSLLDGRSETEIIEIISRIRTCNSIRLAAENRRKMQVFYGVLLQYFAVLATQSPVKFKIIDTLVKPLIEMSGDTPYFAAICARERLIHTRTRLCDDIKVPGKSSWPNLKTSLLLRLWSLIFPCSDFRHVIATPMLLLMCEYLMRCPIQSGRDVAVGSFLCSMVLVATKESKKFCPEAIVFLQSLLATSLKGKVGTQLPSQINDQFMELKTMKPWLNIHERVHEVNPVNVLEIMGMDPDASYFSSDNFKAGVLLSVAECLRGFVIIHEELCSFPEIFLPISSLLQEILEKSDLPRLLHDIFHEVIDLIKKRSDEHHSSREPLRMRKKKPEPIKQLNPKFEENYIKGLDYDPDRERAQLKRLRRHMRDEERGAVRELRKDNYFMSAVREKERMKQEQERAEKQGKYMAILQEQESAFKYLGVRWGIELPNVAVLVGESGDSDYEELLGGLHRTVILKGEFNIAANRIHTVRRYPLQDVVALDS</sequence>
<dbReference type="GO" id="GO:0030490">
    <property type="term" value="P:maturation of SSU-rRNA"/>
    <property type="evidence" value="ECO:0007669"/>
    <property type="project" value="TreeGrafter"/>
</dbReference>
<feature type="compositionally biased region" description="Acidic residues" evidence="7">
    <location>
        <begin position="391"/>
        <end position="428"/>
    </location>
</feature>
<dbReference type="EMBL" id="RWGY01000639">
    <property type="protein sequence ID" value="TVU00064.1"/>
    <property type="molecule type" value="Genomic_DNA"/>
</dbReference>
<keyword evidence="4" id="KW-0698">rRNA processing</keyword>
<evidence type="ECO:0008006" key="10">
    <source>
        <dbReference type="Google" id="ProtNLM"/>
    </source>
</evidence>
<dbReference type="Proteomes" id="UP000324897">
    <property type="component" value="Unassembled WGS sequence"/>
</dbReference>
<feature type="compositionally biased region" description="Low complexity" evidence="7">
    <location>
        <begin position="1"/>
        <end position="10"/>
    </location>
</feature>
<feature type="compositionally biased region" description="Acidic residues" evidence="7">
    <location>
        <begin position="441"/>
        <end position="456"/>
    </location>
</feature>
<evidence type="ECO:0000256" key="6">
    <source>
        <dbReference type="ARBA" id="ARBA00024695"/>
    </source>
</evidence>
<evidence type="ECO:0000256" key="4">
    <source>
        <dbReference type="ARBA" id="ARBA00022552"/>
    </source>
</evidence>
<accession>A0A5J9SM79</accession>
<dbReference type="AlphaFoldDB" id="A0A5J9SM79"/>
<protein>
    <recommendedName>
        <fullName evidence="10">Nucleolar protein 14</fullName>
    </recommendedName>
</protein>
<evidence type="ECO:0000256" key="7">
    <source>
        <dbReference type="SAM" id="MobiDB-lite"/>
    </source>
</evidence>
<feature type="region of interest" description="Disordered" evidence="7">
    <location>
        <begin position="1"/>
        <end position="29"/>
    </location>
</feature>
<dbReference type="PANTHER" id="PTHR23183">
    <property type="entry name" value="NOP14"/>
    <property type="match status" value="1"/>
</dbReference>
<dbReference type="Gramene" id="TVU00064">
    <property type="protein sequence ID" value="TVU00064"/>
    <property type="gene ID" value="EJB05_54557"/>
</dbReference>
<evidence type="ECO:0000256" key="1">
    <source>
        <dbReference type="ARBA" id="ARBA00004604"/>
    </source>
</evidence>
<feature type="region of interest" description="Disordered" evidence="7">
    <location>
        <begin position="292"/>
        <end position="491"/>
    </location>
</feature>
<name>A0A5J9SM79_9POAL</name>
<evidence type="ECO:0000256" key="3">
    <source>
        <dbReference type="ARBA" id="ARBA00022517"/>
    </source>
</evidence>
<keyword evidence="5" id="KW-0539">Nucleus</keyword>
<evidence type="ECO:0000313" key="8">
    <source>
        <dbReference type="EMBL" id="TVU00064.1"/>
    </source>
</evidence>